<keyword evidence="3" id="KW-1185">Reference proteome</keyword>
<evidence type="ECO:0000259" key="1">
    <source>
        <dbReference type="Pfam" id="PF00881"/>
    </source>
</evidence>
<dbReference type="GO" id="GO:0016491">
    <property type="term" value="F:oxidoreductase activity"/>
    <property type="evidence" value="ECO:0007669"/>
    <property type="project" value="InterPro"/>
</dbReference>
<accession>R3W4E9</accession>
<dbReference type="PATRIC" id="fig|1158610.3.peg.2735"/>
<dbReference type="Proteomes" id="UP000013785">
    <property type="component" value="Unassembled WGS sequence"/>
</dbReference>
<proteinExistence type="predicted"/>
<dbReference type="InterPro" id="IPR029479">
    <property type="entry name" value="Nitroreductase"/>
</dbReference>
<gene>
    <name evidence="2" type="ORF">UC3_02753</name>
</gene>
<comment type="caution">
    <text evidence="2">The sequence shown here is derived from an EMBL/GenBank/DDBJ whole genome shotgun (WGS) entry which is preliminary data.</text>
</comment>
<dbReference type="InterPro" id="IPR052530">
    <property type="entry name" value="NAD(P)H_nitroreductase"/>
</dbReference>
<dbReference type="PANTHER" id="PTHR43821:SF1">
    <property type="entry name" value="NAD(P)H NITROREDUCTASE YDJA-RELATED"/>
    <property type="match status" value="1"/>
</dbReference>
<dbReference type="InterPro" id="IPR000415">
    <property type="entry name" value="Nitroreductase-like"/>
</dbReference>
<dbReference type="OrthoDB" id="9804207at2"/>
<dbReference type="HOGENOM" id="CLU_070764_5_1_9"/>
<organism evidence="2 3">
    <name type="scientific">Enterococcus phoeniculicola ATCC BAA-412</name>
    <dbReference type="NCBI Taxonomy" id="1158610"/>
    <lineage>
        <taxon>Bacteria</taxon>
        <taxon>Bacillati</taxon>
        <taxon>Bacillota</taxon>
        <taxon>Bacilli</taxon>
        <taxon>Lactobacillales</taxon>
        <taxon>Enterococcaceae</taxon>
        <taxon>Enterococcus</taxon>
    </lineage>
</organism>
<dbReference type="PANTHER" id="PTHR43821">
    <property type="entry name" value="NAD(P)H NITROREDUCTASE YDJA-RELATED"/>
    <property type="match status" value="1"/>
</dbReference>
<feature type="domain" description="Nitroreductase" evidence="1">
    <location>
        <begin position="9"/>
        <end position="169"/>
    </location>
</feature>
<protein>
    <recommendedName>
        <fullName evidence="1">Nitroreductase domain-containing protein</fullName>
    </recommendedName>
</protein>
<reference evidence="2 3" key="1">
    <citation type="submission" date="2013-02" db="EMBL/GenBank/DDBJ databases">
        <title>The Genome Sequence of Enterococcus phoeniculicola BAA-412.</title>
        <authorList>
            <consortium name="The Broad Institute Genome Sequencing Platform"/>
            <consortium name="The Broad Institute Genome Sequencing Center for Infectious Disease"/>
            <person name="Earl A.M."/>
            <person name="Gilmore M.S."/>
            <person name="Lebreton F."/>
            <person name="Walker B."/>
            <person name="Young S.K."/>
            <person name="Zeng Q."/>
            <person name="Gargeya S."/>
            <person name="Fitzgerald M."/>
            <person name="Haas B."/>
            <person name="Abouelleil A."/>
            <person name="Alvarado L."/>
            <person name="Arachchi H.M."/>
            <person name="Berlin A.M."/>
            <person name="Chapman S.B."/>
            <person name="Dewar J."/>
            <person name="Goldberg J."/>
            <person name="Griggs A."/>
            <person name="Gujja S."/>
            <person name="Hansen M."/>
            <person name="Howarth C."/>
            <person name="Imamovic A."/>
            <person name="Larimer J."/>
            <person name="McCowan C."/>
            <person name="Murphy C."/>
            <person name="Neiman D."/>
            <person name="Pearson M."/>
            <person name="Priest M."/>
            <person name="Roberts A."/>
            <person name="Saif S."/>
            <person name="Shea T."/>
            <person name="Sisk P."/>
            <person name="Sykes S."/>
            <person name="Wortman J."/>
            <person name="Nusbaum C."/>
            <person name="Birren B."/>
        </authorList>
    </citation>
    <scope>NUCLEOTIDE SEQUENCE [LARGE SCALE GENOMIC DNA]</scope>
    <source>
        <strain evidence="2 3">ATCC BAA-412</strain>
    </source>
</reference>
<dbReference type="Gene3D" id="3.40.109.10">
    <property type="entry name" value="NADH Oxidase"/>
    <property type="match status" value="1"/>
</dbReference>
<name>R3W4E9_9ENTE</name>
<sequence>MTSELAHMIQNRRTAKQSLDTPVSKELLKELLFTASYAPFHKSEPWKVKLITTEKEKVFFYTQVIETLKRNGEIHDEESRLRLEKKMTSLIKRAPVTLLFGRKRSENARANTDAIQATAALIQNFSLLLAEHDLVGFWATPGFVLDDQLATTLGFSEEIELIASYRVGYRDHSLPVRKTTRQPLETWVSDLCE</sequence>
<dbReference type="Pfam" id="PF00881">
    <property type="entry name" value="Nitroreductase"/>
    <property type="match status" value="1"/>
</dbReference>
<evidence type="ECO:0000313" key="2">
    <source>
        <dbReference type="EMBL" id="EOL42401.1"/>
    </source>
</evidence>
<dbReference type="STRING" id="154621.RV11_GL001950"/>
<dbReference type="SUPFAM" id="SSF55469">
    <property type="entry name" value="FMN-dependent nitroreductase-like"/>
    <property type="match status" value="1"/>
</dbReference>
<evidence type="ECO:0000313" key="3">
    <source>
        <dbReference type="Proteomes" id="UP000013785"/>
    </source>
</evidence>
<dbReference type="EMBL" id="AJAT01000017">
    <property type="protein sequence ID" value="EOL42401.1"/>
    <property type="molecule type" value="Genomic_DNA"/>
</dbReference>
<dbReference type="eggNOG" id="COG0778">
    <property type="taxonomic scope" value="Bacteria"/>
</dbReference>
<dbReference type="RefSeq" id="WP_010769388.1">
    <property type="nucleotide sequence ID" value="NZ_ASWE01000001.1"/>
</dbReference>
<dbReference type="AlphaFoldDB" id="R3W4E9"/>